<keyword evidence="7" id="KW-1185">Reference proteome</keyword>
<sequence length="849" mass="84614">MLRSPLRRAFAALSLAIPLGCTDDTSTTLATDGQTTSTATGTDGTATDTDTEVPTTGLGTSTGGPDPTTGPVPTTGEPSTTTTTGETATTGPFPTLNKPPVALVDHYVTKAKQALSVDAAAGLLANDYDVDGDSLTLVSADPITPGGAMNTAFADGGFTYMPPAKLWGSDTFLYKIWDGKDGFAQAPARIDVRPTSIDLEYVADGIGGFAIDGQAPGHYSGRNVHAVGDLDGDGLAEVAVAARNADGNTGRVYVVRGQVNGESVALSKLEAQNRGFIIYGELPGDFAGTTIAAAGDVNGDGFADLVIGAPKASTNGTASGSAYVVFGKDNLDPVYLDAVTAGVGGFAILGEKAGDAAGRSVAGAGDVDGDGLADIVVGAYGADPGGSFSGAAYVVFGHGEDKPTLLADVSAGVGDGFAVNGEVSLDFAGFAVAGAGDVDGDGLSDILVGAYGHDTAGDSAGRTYLVHGKPDQLAVLLTDVAAGQGGRTFDGAAAYDRAGFAVAGVGDVDGDGFADLAMGAPLADAGPEDNGRAYVVFGGPDLESGSLSQLAQPPTGFSLSGVQSRDYAGTSVERAGDVDGDGYDDVLVGAPGANPHGGDSGRGYVVFGGPGVQSTSLAWIENGDGGFSLAGEATEDYCGFSVAPAGDVNGDGHADVIVGARGNDGKGEDAGRSYVVFGGNFSGAANMSYGPGPENIPGTPEGESLIAGRGNDVIAVDGPDVVYAGAGDDDLDCAATDFVRLDGGAGLDTLRLTGQGLDLDLTVRSDLDLVDLEVVDLGDGNTLKLEWRDLRAMSQRTHSLTVDGQGGVLAADLGGAGFVDAGVQGGYQVYQSPVFTLRVAVAVEAQVAL</sequence>
<keyword evidence="2" id="KW-0677">Repeat</keyword>
<dbReference type="Gene3D" id="2.130.10.130">
    <property type="entry name" value="Integrin alpha, N-terminal"/>
    <property type="match status" value="4"/>
</dbReference>
<dbReference type="Gene3D" id="2.60.40.2810">
    <property type="match status" value="1"/>
</dbReference>
<dbReference type="RefSeq" id="WP_269036983.1">
    <property type="nucleotide sequence ID" value="NZ_CP114040.1"/>
</dbReference>
<evidence type="ECO:0000313" key="6">
    <source>
        <dbReference type="EMBL" id="WAS94649.1"/>
    </source>
</evidence>
<dbReference type="PRINTS" id="PR01185">
    <property type="entry name" value="INTEGRINA"/>
</dbReference>
<proteinExistence type="predicted"/>
<evidence type="ECO:0000256" key="2">
    <source>
        <dbReference type="ARBA" id="ARBA00022737"/>
    </source>
</evidence>
<dbReference type="Pfam" id="PF01839">
    <property type="entry name" value="FG-GAP"/>
    <property type="match status" value="7"/>
</dbReference>
<evidence type="ECO:0000313" key="7">
    <source>
        <dbReference type="Proteomes" id="UP001164459"/>
    </source>
</evidence>
<feature type="region of interest" description="Disordered" evidence="5">
    <location>
        <begin position="21"/>
        <end position="96"/>
    </location>
</feature>
<evidence type="ECO:0000256" key="5">
    <source>
        <dbReference type="SAM" id="MobiDB-lite"/>
    </source>
</evidence>
<dbReference type="SUPFAM" id="SSF69318">
    <property type="entry name" value="Integrin alpha N-terminal domain"/>
    <property type="match status" value="2"/>
</dbReference>
<dbReference type="PANTHER" id="PTHR23221:SF7">
    <property type="entry name" value="PHOSPHATIDYLINOSITOL-GLYCAN-SPECIFIC PHOSPHOLIPASE D"/>
    <property type="match status" value="1"/>
</dbReference>
<dbReference type="PROSITE" id="PS51470">
    <property type="entry name" value="FG_GAP"/>
    <property type="match status" value="7"/>
</dbReference>
<dbReference type="InterPro" id="IPR028994">
    <property type="entry name" value="Integrin_alpha_N"/>
</dbReference>
<keyword evidence="3" id="KW-0378">Hydrolase</keyword>
<dbReference type="Proteomes" id="UP001164459">
    <property type="component" value="Chromosome"/>
</dbReference>
<gene>
    <name evidence="6" type="ORF">O0S08_00680</name>
</gene>
<accession>A0ABY7H5U9</accession>
<dbReference type="InterPro" id="IPR013517">
    <property type="entry name" value="FG-GAP"/>
</dbReference>
<organism evidence="6 7">
    <name type="scientific">Nannocystis punicea</name>
    <dbReference type="NCBI Taxonomy" id="2995304"/>
    <lineage>
        <taxon>Bacteria</taxon>
        <taxon>Pseudomonadati</taxon>
        <taxon>Myxococcota</taxon>
        <taxon>Polyangia</taxon>
        <taxon>Nannocystales</taxon>
        <taxon>Nannocystaceae</taxon>
        <taxon>Nannocystis</taxon>
    </lineage>
</organism>
<dbReference type="Pfam" id="PF17963">
    <property type="entry name" value="Big_9"/>
    <property type="match status" value="1"/>
</dbReference>
<feature type="compositionally biased region" description="Low complexity" evidence="5">
    <location>
        <begin position="24"/>
        <end position="95"/>
    </location>
</feature>
<keyword evidence="1" id="KW-0732">Signal</keyword>
<evidence type="ECO:0000256" key="4">
    <source>
        <dbReference type="ARBA" id="ARBA00023180"/>
    </source>
</evidence>
<dbReference type="SMART" id="SM00191">
    <property type="entry name" value="Int_alpha"/>
    <property type="match status" value="7"/>
</dbReference>
<dbReference type="PANTHER" id="PTHR23221">
    <property type="entry name" value="GLYCOSYLPHOSPHATIDYLINOSITOL PHOSPHOLIPASE D"/>
    <property type="match status" value="1"/>
</dbReference>
<protein>
    <submittedName>
        <fullName evidence="6">FG-GAP-like repeat-containing protein</fullName>
    </submittedName>
</protein>
<name>A0ABY7H5U9_9BACT</name>
<keyword evidence="4" id="KW-0325">Glycoprotein</keyword>
<dbReference type="InterPro" id="IPR013519">
    <property type="entry name" value="Int_alpha_beta-p"/>
</dbReference>
<evidence type="ECO:0000256" key="3">
    <source>
        <dbReference type="ARBA" id="ARBA00022801"/>
    </source>
</evidence>
<dbReference type="EMBL" id="CP114040">
    <property type="protein sequence ID" value="WAS94649.1"/>
    <property type="molecule type" value="Genomic_DNA"/>
</dbReference>
<evidence type="ECO:0000256" key="1">
    <source>
        <dbReference type="ARBA" id="ARBA00022729"/>
    </source>
</evidence>
<reference evidence="6" key="1">
    <citation type="submission" date="2022-11" db="EMBL/GenBank/DDBJ databases">
        <title>Minimal conservation of predation-associated metabolite biosynthetic gene clusters underscores biosynthetic potential of Myxococcota including descriptions for ten novel species: Archangium lansinium sp. nov., Myxococcus landrumus sp. nov., Nannocystis bai.</title>
        <authorList>
            <person name="Ahearne A."/>
            <person name="Stevens C."/>
            <person name="Dowd S."/>
        </authorList>
    </citation>
    <scope>NUCLEOTIDE SEQUENCE</scope>
    <source>
        <strain evidence="6">Fl3</strain>
    </source>
</reference>
<dbReference type="InterPro" id="IPR000413">
    <property type="entry name" value="Integrin_alpha"/>
</dbReference>